<evidence type="ECO:0000256" key="2">
    <source>
        <dbReference type="ARBA" id="ARBA00022737"/>
    </source>
</evidence>
<dbReference type="PROSITE" id="PS50157">
    <property type="entry name" value="ZINC_FINGER_C2H2_2"/>
    <property type="match status" value="7"/>
</dbReference>
<sequence>MRRTLQPTQVAHVVQLIQDGTSMRAVVRAVNAWRRIHVYEETMEKAEAILNHSLEIICLLTTEDYILVKREVDGNDCVYSLRTADVHDDGPDSAATPSDLSFTLLGIEDQNRKKILELTNRMIRLLTCEVPLKCQDVAVYFSKEEWEYLEGHREHYDYKRPGEAKELLSMNHQDIEQSVSAQRQIKEEPDTREYEEVQLTCLPPCRVKSETGDGDYEAADRIQTGSPPCLSSVISHISEKPDDIFNARLTALDNDFIKDPTVKSEIIYQLTVTDKRCRKSKSGAKTSPCGLCRKRFASKSSLSRHLKLHFGEKAFPCPTCGKRFSCRNHVEAHLRIHTGERPFSCAECGRKFTNHSHLVLHKVVHTKEKPYSCPVCGRRFTRQSSVVKHSGIHAEKKPYMCNECGKSYCQNANLVVHKRLHSGEKPYTCKHCERGFICKATMLRHEMSHTGEKPFACPQCEKCFLDNAALNKHKRRVHVNS</sequence>
<evidence type="ECO:0000256" key="1">
    <source>
        <dbReference type="ARBA" id="ARBA00022723"/>
    </source>
</evidence>
<dbReference type="Pfam" id="PF13894">
    <property type="entry name" value="zf-C2H2_4"/>
    <property type="match status" value="1"/>
</dbReference>
<dbReference type="SUPFAM" id="SSF109640">
    <property type="entry name" value="KRAB domain (Kruppel-associated box)"/>
    <property type="match status" value="1"/>
</dbReference>
<protein>
    <recommendedName>
        <fullName evidence="6">C2H2-type domain-containing protein</fullName>
    </recommendedName>
</protein>
<feature type="domain" description="C2H2-type" evidence="6">
    <location>
        <begin position="315"/>
        <end position="342"/>
    </location>
</feature>
<dbReference type="InterPro" id="IPR013087">
    <property type="entry name" value="Znf_C2H2_type"/>
</dbReference>
<dbReference type="SUPFAM" id="SSF57667">
    <property type="entry name" value="beta-beta-alpha zinc fingers"/>
    <property type="match status" value="4"/>
</dbReference>
<evidence type="ECO:0000256" key="5">
    <source>
        <dbReference type="PROSITE-ProRule" id="PRU00042"/>
    </source>
</evidence>
<feature type="domain" description="C2H2-type" evidence="6">
    <location>
        <begin position="427"/>
        <end position="454"/>
    </location>
</feature>
<keyword evidence="1" id="KW-0479">Metal-binding</keyword>
<keyword evidence="4" id="KW-0862">Zinc</keyword>
<dbReference type="Pfam" id="PF01352">
    <property type="entry name" value="KRAB"/>
    <property type="match status" value="1"/>
</dbReference>
<proteinExistence type="predicted"/>
<dbReference type="Proteomes" id="UP001176940">
    <property type="component" value="Unassembled WGS sequence"/>
</dbReference>
<organism evidence="7 8">
    <name type="scientific">Ranitomeya imitator</name>
    <name type="common">mimic poison frog</name>
    <dbReference type="NCBI Taxonomy" id="111125"/>
    <lineage>
        <taxon>Eukaryota</taxon>
        <taxon>Metazoa</taxon>
        <taxon>Chordata</taxon>
        <taxon>Craniata</taxon>
        <taxon>Vertebrata</taxon>
        <taxon>Euteleostomi</taxon>
        <taxon>Amphibia</taxon>
        <taxon>Batrachia</taxon>
        <taxon>Anura</taxon>
        <taxon>Neobatrachia</taxon>
        <taxon>Hyloidea</taxon>
        <taxon>Dendrobatidae</taxon>
        <taxon>Dendrobatinae</taxon>
        <taxon>Ranitomeya</taxon>
    </lineage>
</organism>
<dbReference type="PANTHER" id="PTHR16515">
    <property type="entry name" value="PR DOMAIN ZINC FINGER PROTEIN"/>
    <property type="match status" value="1"/>
</dbReference>
<dbReference type="Gene3D" id="3.30.160.60">
    <property type="entry name" value="Classic Zinc Finger"/>
    <property type="match status" value="7"/>
</dbReference>
<name>A0ABN9L4Z7_9NEOB</name>
<keyword evidence="2" id="KW-0677">Repeat</keyword>
<dbReference type="InterPro" id="IPR036236">
    <property type="entry name" value="Znf_C2H2_sf"/>
</dbReference>
<evidence type="ECO:0000313" key="8">
    <source>
        <dbReference type="Proteomes" id="UP001176940"/>
    </source>
</evidence>
<evidence type="ECO:0000313" key="7">
    <source>
        <dbReference type="EMBL" id="CAJ0931600.1"/>
    </source>
</evidence>
<feature type="domain" description="C2H2-type" evidence="6">
    <location>
        <begin position="455"/>
        <end position="481"/>
    </location>
</feature>
<dbReference type="SMART" id="SM00355">
    <property type="entry name" value="ZnF_C2H2"/>
    <property type="match status" value="7"/>
</dbReference>
<feature type="domain" description="C2H2-type" evidence="6">
    <location>
        <begin position="399"/>
        <end position="426"/>
    </location>
</feature>
<comment type="caution">
    <text evidence="7">The sequence shown here is derived from an EMBL/GenBank/DDBJ whole genome shotgun (WGS) entry which is preliminary data.</text>
</comment>
<dbReference type="InterPro" id="IPR036051">
    <property type="entry name" value="KRAB_dom_sf"/>
</dbReference>
<evidence type="ECO:0000256" key="3">
    <source>
        <dbReference type="ARBA" id="ARBA00022771"/>
    </source>
</evidence>
<dbReference type="EMBL" id="CAUEEQ010007842">
    <property type="protein sequence ID" value="CAJ0931600.1"/>
    <property type="molecule type" value="Genomic_DNA"/>
</dbReference>
<dbReference type="Pfam" id="PF00096">
    <property type="entry name" value="zf-C2H2"/>
    <property type="match status" value="5"/>
</dbReference>
<evidence type="ECO:0000259" key="6">
    <source>
        <dbReference type="PROSITE" id="PS50157"/>
    </source>
</evidence>
<feature type="domain" description="C2H2-type" evidence="6">
    <location>
        <begin position="371"/>
        <end position="398"/>
    </location>
</feature>
<keyword evidence="3 5" id="KW-0863">Zinc-finger</keyword>
<accession>A0ABN9L4Z7</accession>
<dbReference type="PANTHER" id="PTHR16515:SF58">
    <property type="entry name" value="ZINC FINGER PROTEIN 22"/>
    <property type="match status" value="1"/>
</dbReference>
<reference evidence="7" key="1">
    <citation type="submission" date="2023-07" db="EMBL/GenBank/DDBJ databases">
        <authorList>
            <person name="Stuckert A."/>
        </authorList>
    </citation>
    <scope>NUCLEOTIDE SEQUENCE</scope>
</reference>
<gene>
    <name evidence="7" type="ORF">RIMI_LOCUS4774339</name>
</gene>
<feature type="domain" description="C2H2-type" evidence="6">
    <location>
        <begin position="287"/>
        <end position="314"/>
    </location>
</feature>
<dbReference type="InterPro" id="IPR050331">
    <property type="entry name" value="Zinc_finger"/>
</dbReference>
<dbReference type="InterPro" id="IPR001909">
    <property type="entry name" value="KRAB"/>
</dbReference>
<dbReference type="PROSITE" id="PS00028">
    <property type="entry name" value="ZINC_FINGER_C2H2_1"/>
    <property type="match status" value="7"/>
</dbReference>
<feature type="domain" description="C2H2-type" evidence="6">
    <location>
        <begin position="343"/>
        <end position="370"/>
    </location>
</feature>
<evidence type="ECO:0000256" key="4">
    <source>
        <dbReference type="ARBA" id="ARBA00022833"/>
    </source>
</evidence>
<keyword evidence="8" id="KW-1185">Reference proteome</keyword>